<dbReference type="InterPro" id="IPR002734">
    <property type="entry name" value="RibDG_C"/>
</dbReference>
<dbReference type="RefSeq" id="WP_343963669.1">
    <property type="nucleotide sequence ID" value="NZ_BAAAHK010000001.1"/>
</dbReference>
<name>A0ABP3ZLV7_9ACTN</name>
<dbReference type="InterPro" id="IPR050765">
    <property type="entry name" value="Riboflavin_Biosynth_HTPR"/>
</dbReference>
<gene>
    <name evidence="2" type="ORF">GCM10009554_01590</name>
</gene>
<evidence type="ECO:0000259" key="1">
    <source>
        <dbReference type="Pfam" id="PF01872"/>
    </source>
</evidence>
<accession>A0ABP3ZLV7</accession>
<protein>
    <submittedName>
        <fullName evidence="2">Dihydrofolate reductase family protein</fullName>
    </submittedName>
</protein>
<organism evidence="2 3">
    <name type="scientific">Kribbella koreensis</name>
    <dbReference type="NCBI Taxonomy" id="57909"/>
    <lineage>
        <taxon>Bacteria</taxon>
        <taxon>Bacillati</taxon>
        <taxon>Actinomycetota</taxon>
        <taxon>Actinomycetes</taxon>
        <taxon>Propionibacteriales</taxon>
        <taxon>Kribbellaceae</taxon>
        <taxon>Kribbella</taxon>
    </lineage>
</organism>
<evidence type="ECO:0000313" key="2">
    <source>
        <dbReference type="EMBL" id="GAA0923440.1"/>
    </source>
</evidence>
<dbReference type="PANTHER" id="PTHR38011">
    <property type="entry name" value="DIHYDROFOLATE REDUCTASE FAMILY PROTEIN (AFU_ORTHOLOGUE AFUA_8G06820)"/>
    <property type="match status" value="1"/>
</dbReference>
<dbReference type="InterPro" id="IPR024072">
    <property type="entry name" value="DHFR-like_dom_sf"/>
</dbReference>
<sequence length="213" mass="23141">MSKLRCHISISLDGFVAGPNQSVENPLGEGGERLHDWVVPLASWREGHDKEGGEVNASDRVVEEVRENIGAAVMGRNMFGPIGGGPWVDEDWKGWWGDNPPYHYPVFVVTHYPREPVEMAGGTTYRFVTDGIESALDQAKEAAGGKDVMLWGGGDIIGQYLAAGLLDELELHVVPILLGGGARIFGATGDVRLEQIRSVEAPGVTHLKYRVLK</sequence>
<comment type="caution">
    <text evidence="2">The sequence shown here is derived from an EMBL/GenBank/DDBJ whole genome shotgun (WGS) entry which is preliminary data.</text>
</comment>
<dbReference type="Pfam" id="PF01872">
    <property type="entry name" value="RibD_C"/>
    <property type="match status" value="1"/>
</dbReference>
<dbReference type="Proteomes" id="UP001500542">
    <property type="component" value="Unassembled WGS sequence"/>
</dbReference>
<dbReference type="PANTHER" id="PTHR38011:SF12">
    <property type="entry name" value="BIFUNCTIONAL DEAMINASE-REDUCTASE DOMAIN PROTEIN"/>
    <property type="match status" value="1"/>
</dbReference>
<dbReference type="Gene3D" id="3.40.430.10">
    <property type="entry name" value="Dihydrofolate Reductase, subunit A"/>
    <property type="match status" value="1"/>
</dbReference>
<evidence type="ECO:0000313" key="3">
    <source>
        <dbReference type="Proteomes" id="UP001500542"/>
    </source>
</evidence>
<feature type="domain" description="Bacterial bifunctional deaminase-reductase C-terminal" evidence="1">
    <location>
        <begin position="3"/>
        <end position="198"/>
    </location>
</feature>
<proteinExistence type="predicted"/>
<reference evidence="3" key="1">
    <citation type="journal article" date="2019" name="Int. J. Syst. Evol. Microbiol.">
        <title>The Global Catalogue of Microorganisms (GCM) 10K type strain sequencing project: providing services to taxonomists for standard genome sequencing and annotation.</title>
        <authorList>
            <consortium name="The Broad Institute Genomics Platform"/>
            <consortium name="The Broad Institute Genome Sequencing Center for Infectious Disease"/>
            <person name="Wu L."/>
            <person name="Ma J."/>
        </authorList>
    </citation>
    <scope>NUCLEOTIDE SEQUENCE [LARGE SCALE GENOMIC DNA]</scope>
    <source>
        <strain evidence="3">JCM 10977</strain>
    </source>
</reference>
<dbReference type="EMBL" id="BAAAHK010000001">
    <property type="protein sequence ID" value="GAA0923440.1"/>
    <property type="molecule type" value="Genomic_DNA"/>
</dbReference>
<dbReference type="SUPFAM" id="SSF53597">
    <property type="entry name" value="Dihydrofolate reductase-like"/>
    <property type="match status" value="1"/>
</dbReference>
<keyword evidence="3" id="KW-1185">Reference proteome</keyword>